<keyword evidence="1" id="KW-0812">Transmembrane</keyword>
<reference evidence="2 3" key="1">
    <citation type="submission" date="2020-02" db="EMBL/GenBank/DDBJ databases">
        <authorList>
            <person name="Rodrigo-Torres L."/>
            <person name="Arahal R. D."/>
            <person name="Lucena T."/>
        </authorList>
    </citation>
    <scope>NUCLEOTIDE SEQUENCE [LARGE SCALE GENOMIC DNA]</scope>
    <source>
        <strain evidence="2 3">CECT 9734</strain>
    </source>
</reference>
<dbReference type="Pfam" id="PF01527">
    <property type="entry name" value="HTH_Tnp_1"/>
    <property type="match status" value="1"/>
</dbReference>
<dbReference type="GO" id="GO:0004803">
    <property type="term" value="F:transposase activity"/>
    <property type="evidence" value="ECO:0007669"/>
    <property type="project" value="InterPro"/>
</dbReference>
<evidence type="ECO:0008006" key="4">
    <source>
        <dbReference type="Google" id="ProtNLM"/>
    </source>
</evidence>
<dbReference type="GO" id="GO:0006313">
    <property type="term" value="P:DNA transposition"/>
    <property type="evidence" value="ECO:0007669"/>
    <property type="project" value="InterPro"/>
</dbReference>
<sequence>MRKSRYTDGQILAILQQNDNGVPVPELCREHGMSSAQFYMRLKHMNEWHPNGRSYLTFAANGSLQTADDVRRRSVGYQVAQMIYPVHIAYVGGLWWFLLALAGGVVLLALPVTGVWFWLKRGGRKN</sequence>
<keyword evidence="3" id="KW-1185">Reference proteome</keyword>
<keyword evidence="1" id="KW-1133">Transmembrane helix</keyword>
<dbReference type="InterPro" id="IPR002514">
    <property type="entry name" value="Transposase_8"/>
</dbReference>
<evidence type="ECO:0000313" key="2">
    <source>
        <dbReference type="EMBL" id="CAB0150700.1"/>
    </source>
</evidence>
<organism evidence="2 3">
    <name type="scientific">Pseudidiomarina piscicola</name>
    <dbReference type="NCBI Taxonomy" id="2614830"/>
    <lineage>
        <taxon>Bacteria</taxon>
        <taxon>Pseudomonadati</taxon>
        <taxon>Pseudomonadota</taxon>
        <taxon>Gammaproteobacteria</taxon>
        <taxon>Alteromonadales</taxon>
        <taxon>Idiomarinaceae</taxon>
        <taxon>Pseudidiomarina</taxon>
    </lineage>
</organism>
<feature type="transmembrane region" description="Helical" evidence="1">
    <location>
        <begin position="94"/>
        <end position="119"/>
    </location>
</feature>
<evidence type="ECO:0000256" key="1">
    <source>
        <dbReference type="SAM" id="Phobius"/>
    </source>
</evidence>
<dbReference type="AlphaFoldDB" id="A0A6S6WKX6"/>
<dbReference type="PANTHER" id="PTHR34219:SF3">
    <property type="entry name" value="BLL7967 PROTEIN"/>
    <property type="match status" value="1"/>
</dbReference>
<dbReference type="InterPro" id="IPR005625">
    <property type="entry name" value="PepSY-ass_TM"/>
</dbReference>
<evidence type="ECO:0000313" key="3">
    <source>
        <dbReference type="Proteomes" id="UP000481517"/>
    </source>
</evidence>
<dbReference type="GO" id="GO:0003677">
    <property type="term" value="F:DNA binding"/>
    <property type="evidence" value="ECO:0007669"/>
    <property type="project" value="InterPro"/>
</dbReference>
<dbReference type="Proteomes" id="UP000481517">
    <property type="component" value="Unassembled WGS sequence"/>
</dbReference>
<dbReference type="Pfam" id="PF03929">
    <property type="entry name" value="PepSY_TM"/>
    <property type="match status" value="1"/>
</dbReference>
<dbReference type="PANTHER" id="PTHR34219">
    <property type="entry name" value="IRON-REGULATED INNER MEMBRANE PROTEIN-RELATED"/>
    <property type="match status" value="1"/>
</dbReference>
<keyword evidence="1" id="KW-0472">Membrane</keyword>
<name>A0A6S6WKX6_9GAMM</name>
<dbReference type="EMBL" id="CADCXY010000002">
    <property type="protein sequence ID" value="CAB0150700.1"/>
    <property type="molecule type" value="Genomic_DNA"/>
</dbReference>
<protein>
    <recommendedName>
        <fullName evidence="4">Transposase</fullName>
    </recommendedName>
</protein>
<accession>A0A6S6WKX6</accession>
<proteinExistence type="predicted"/>
<gene>
    <name evidence="2" type="ORF">PSI9734_01143</name>
</gene>